<dbReference type="GO" id="GO:0005125">
    <property type="term" value="F:cytokine activity"/>
    <property type="evidence" value="ECO:0007669"/>
    <property type="project" value="TreeGrafter"/>
</dbReference>
<dbReference type="GO" id="GO:0008083">
    <property type="term" value="F:growth factor activity"/>
    <property type="evidence" value="ECO:0007669"/>
    <property type="project" value="UniProtKB-KW"/>
</dbReference>
<dbReference type="InterPro" id="IPR015615">
    <property type="entry name" value="TGF-beta-rel"/>
</dbReference>
<proteinExistence type="evidence at transcript level"/>
<dbReference type="InterPro" id="IPR017948">
    <property type="entry name" value="TGFb_CS"/>
</dbReference>
<evidence type="ECO:0000256" key="4">
    <source>
        <dbReference type="ARBA" id="ARBA00022525"/>
    </source>
</evidence>
<comment type="subcellular location">
    <subcellularLocation>
        <location evidence="1">Secreted</location>
    </subcellularLocation>
</comment>
<evidence type="ECO:0000256" key="7">
    <source>
        <dbReference type="ARBA" id="ARBA00023030"/>
    </source>
</evidence>
<keyword evidence="8" id="KW-1015">Disulfide bond</keyword>
<dbReference type="InterPro" id="IPR029034">
    <property type="entry name" value="Cystine-knot_cytokine"/>
</dbReference>
<dbReference type="Pfam" id="PF00019">
    <property type="entry name" value="TGF_beta"/>
    <property type="match status" value="1"/>
</dbReference>
<evidence type="ECO:0000256" key="10">
    <source>
        <dbReference type="RuleBase" id="RU000354"/>
    </source>
</evidence>
<dbReference type="PANTHER" id="PTHR11848">
    <property type="entry name" value="TGF-BETA FAMILY"/>
    <property type="match status" value="1"/>
</dbReference>
<dbReference type="FunFam" id="2.10.90.10:FF:000026">
    <property type="entry name" value="Nodal homolog 3-A"/>
    <property type="match status" value="1"/>
</dbReference>
<feature type="domain" description="TGF-beta family profile" evidence="13">
    <location>
        <begin position="274"/>
        <end position="401"/>
    </location>
</feature>
<evidence type="ECO:0000259" key="13">
    <source>
        <dbReference type="PROSITE" id="PS51362"/>
    </source>
</evidence>
<feature type="region of interest" description="Disordered" evidence="11">
    <location>
        <begin position="194"/>
        <end position="214"/>
    </location>
</feature>
<feature type="chain" id="PRO_5003073589" evidence="12">
    <location>
        <begin position="22"/>
        <end position="401"/>
    </location>
</feature>
<keyword evidence="4" id="KW-0964">Secreted</keyword>
<keyword evidence="7 10" id="KW-0339">Growth factor</keyword>
<evidence type="ECO:0000256" key="11">
    <source>
        <dbReference type="SAM" id="MobiDB-lite"/>
    </source>
</evidence>
<keyword evidence="5" id="KW-0165">Cleavage on pair of basic residues</keyword>
<feature type="region of interest" description="Disordered" evidence="11">
    <location>
        <begin position="255"/>
        <end position="274"/>
    </location>
</feature>
<name>D5JBW6_AMBME</name>
<dbReference type="InterPro" id="IPR001839">
    <property type="entry name" value="TGF-b_C"/>
</dbReference>
<keyword evidence="3" id="KW-0217">Developmental protein</keyword>
<dbReference type="AlphaFoldDB" id="D5JBW6"/>
<reference evidence="14" key="1">
    <citation type="journal article" date="2010" name="Dev. Biol.">
        <title>A conserved mechanism for vertebrate mesoderm specification in urodele amphibians and mammals.</title>
        <authorList>
            <person name="Swiers G."/>
            <person name="Chen Y.H."/>
            <person name="Johnson A.D."/>
            <person name="Loose M."/>
        </authorList>
    </citation>
    <scope>NUCLEOTIDE SEQUENCE</scope>
</reference>
<keyword evidence="6 12" id="KW-0732">Signal</keyword>
<accession>D5JBW6</accession>
<protein>
    <submittedName>
        <fullName evidence="14">Nodal-2</fullName>
    </submittedName>
</protein>
<evidence type="ECO:0000256" key="1">
    <source>
        <dbReference type="ARBA" id="ARBA00004613"/>
    </source>
</evidence>
<dbReference type="PROSITE" id="PS00250">
    <property type="entry name" value="TGF_BETA_1"/>
    <property type="match status" value="1"/>
</dbReference>
<dbReference type="EMBL" id="GU256639">
    <property type="protein sequence ID" value="ADF44265.1"/>
    <property type="molecule type" value="mRNA"/>
</dbReference>
<evidence type="ECO:0000256" key="6">
    <source>
        <dbReference type="ARBA" id="ARBA00022729"/>
    </source>
</evidence>
<dbReference type="SUPFAM" id="SSF57501">
    <property type="entry name" value="Cystine-knot cytokines"/>
    <property type="match status" value="1"/>
</dbReference>
<evidence type="ECO:0000256" key="12">
    <source>
        <dbReference type="SAM" id="SignalP"/>
    </source>
</evidence>
<dbReference type="SMART" id="SM00204">
    <property type="entry name" value="TGFB"/>
    <property type="match status" value="1"/>
</dbReference>
<comment type="similarity">
    <text evidence="2 10">Belongs to the TGF-beta family.</text>
</comment>
<evidence type="ECO:0000256" key="3">
    <source>
        <dbReference type="ARBA" id="ARBA00022473"/>
    </source>
</evidence>
<dbReference type="Gene3D" id="2.10.90.10">
    <property type="entry name" value="Cystine-knot cytokines"/>
    <property type="match status" value="1"/>
</dbReference>
<dbReference type="PANTHER" id="PTHR11848:SF159">
    <property type="entry name" value="NODAL HOMOLOG"/>
    <property type="match status" value="1"/>
</dbReference>
<dbReference type="GO" id="GO:0005615">
    <property type="term" value="C:extracellular space"/>
    <property type="evidence" value="ECO:0007669"/>
    <property type="project" value="TreeGrafter"/>
</dbReference>
<dbReference type="GO" id="GO:0009888">
    <property type="term" value="P:tissue development"/>
    <property type="evidence" value="ECO:0007669"/>
    <property type="project" value="UniProtKB-ARBA"/>
</dbReference>
<feature type="compositionally biased region" description="Polar residues" evidence="11">
    <location>
        <begin position="199"/>
        <end position="214"/>
    </location>
</feature>
<feature type="signal peptide" evidence="12">
    <location>
        <begin position="1"/>
        <end position="21"/>
    </location>
</feature>
<dbReference type="CDD" id="cd13759">
    <property type="entry name" value="TGF_beta_NODAL"/>
    <property type="match status" value="1"/>
</dbReference>
<evidence type="ECO:0000256" key="2">
    <source>
        <dbReference type="ARBA" id="ARBA00006656"/>
    </source>
</evidence>
<sequence>MQVFLSLLPFVVFLLVPGLRCREDTQFVQQDRVGRGQLPSRYMVNLYRGLQKAERGSKAQEPHGPEADIIRSVEAKSILQMGDRWILTFDLSFLNQEEEMQLAELRLRWADFAGPQHPGNKIAIDIFHQQETLCDRKDSMDQEHLYLGSLSASPHTPRSSGWTLLDSTKLLMDASKLPCFKRTLATGALMGPNIRKKQITPSPTPANRQDGQSKHQTMVNQVLMVVFSTLSKERHVSTSSSLLQVAEHSKYTTQRMPLANDEQESTPPPEKMKRLRRNKKLKDRISGVRKISQESDSRPLCRKVDFYVDFDEIGWGSWIVHPKRYNAYRCDGKCPSPLGEHFQPTNHAYMQSLLKLYIPERVPSPCCSPVRTGPLSLLYQEDGQVVVHHHEEMVVEECGCL</sequence>
<dbReference type="PROSITE" id="PS51362">
    <property type="entry name" value="TGF_BETA_2"/>
    <property type="match status" value="1"/>
</dbReference>
<evidence type="ECO:0000313" key="14">
    <source>
        <dbReference type="EMBL" id="ADF44265.1"/>
    </source>
</evidence>
<dbReference type="GO" id="GO:0007369">
    <property type="term" value="P:gastrulation"/>
    <property type="evidence" value="ECO:0007669"/>
    <property type="project" value="UniProtKB-ARBA"/>
</dbReference>
<evidence type="ECO:0000256" key="9">
    <source>
        <dbReference type="ARBA" id="ARBA00023180"/>
    </source>
</evidence>
<organism evidence="14">
    <name type="scientific">Ambystoma mexicanum</name>
    <name type="common">Axolotl</name>
    <dbReference type="NCBI Taxonomy" id="8296"/>
    <lineage>
        <taxon>Eukaryota</taxon>
        <taxon>Metazoa</taxon>
        <taxon>Chordata</taxon>
        <taxon>Craniata</taxon>
        <taxon>Vertebrata</taxon>
        <taxon>Euteleostomi</taxon>
        <taxon>Amphibia</taxon>
        <taxon>Batrachia</taxon>
        <taxon>Caudata</taxon>
        <taxon>Salamandroidea</taxon>
        <taxon>Ambystomatidae</taxon>
        <taxon>Ambystoma</taxon>
    </lineage>
</organism>
<keyword evidence="9" id="KW-0325">Glycoprotein</keyword>
<evidence type="ECO:0000256" key="8">
    <source>
        <dbReference type="ARBA" id="ARBA00023157"/>
    </source>
</evidence>
<evidence type="ECO:0000256" key="5">
    <source>
        <dbReference type="ARBA" id="ARBA00022685"/>
    </source>
</evidence>